<organism evidence="2 3">
    <name type="scientific">Meristemomyces frigidus</name>
    <dbReference type="NCBI Taxonomy" id="1508187"/>
    <lineage>
        <taxon>Eukaryota</taxon>
        <taxon>Fungi</taxon>
        <taxon>Dikarya</taxon>
        <taxon>Ascomycota</taxon>
        <taxon>Pezizomycotina</taxon>
        <taxon>Dothideomycetes</taxon>
        <taxon>Dothideomycetidae</taxon>
        <taxon>Mycosphaerellales</taxon>
        <taxon>Teratosphaeriaceae</taxon>
        <taxon>Meristemomyces</taxon>
    </lineage>
</organism>
<dbReference type="Proteomes" id="UP001310890">
    <property type="component" value="Unassembled WGS sequence"/>
</dbReference>
<feature type="region of interest" description="Disordered" evidence="1">
    <location>
        <begin position="64"/>
        <end position="89"/>
    </location>
</feature>
<proteinExistence type="predicted"/>
<gene>
    <name evidence="2" type="ORF">LTR62_005156</name>
</gene>
<name>A0AAN7TEX6_9PEZI</name>
<evidence type="ECO:0000313" key="2">
    <source>
        <dbReference type="EMBL" id="KAK5111316.1"/>
    </source>
</evidence>
<reference evidence="2" key="1">
    <citation type="submission" date="2023-08" db="EMBL/GenBank/DDBJ databases">
        <title>Black Yeasts Isolated from many extreme environments.</title>
        <authorList>
            <person name="Coleine C."/>
            <person name="Stajich J.E."/>
            <person name="Selbmann L."/>
        </authorList>
    </citation>
    <scope>NUCLEOTIDE SEQUENCE</scope>
    <source>
        <strain evidence="2">CCFEE 5401</strain>
    </source>
</reference>
<comment type="caution">
    <text evidence="2">The sequence shown here is derived from an EMBL/GenBank/DDBJ whole genome shotgun (WGS) entry which is preliminary data.</text>
</comment>
<dbReference type="AlphaFoldDB" id="A0AAN7TEX6"/>
<feature type="region of interest" description="Disordered" evidence="1">
    <location>
        <begin position="552"/>
        <end position="575"/>
    </location>
</feature>
<feature type="compositionally biased region" description="Basic and acidic residues" evidence="1">
    <location>
        <begin position="699"/>
        <end position="718"/>
    </location>
</feature>
<evidence type="ECO:0000256" key="1">
    <source>
        <dbReference type="SAM" id="MobiDB-lite"/>
    </source>
</evidence>
<sequence length="732" mass="78853">MSPGDITHDSRRAATNIDLVTGISSDVSFLLSPDAGAPRPPMSQAQMQAGCDCELYSSAQMPEQMPSVDVGTPKDEAVASPDHPTRPGPTVIRREEAKVNSTTEGFKAATALNIGSGPEVFHHSKDQRVQEASIESCNPVDPIEQASVLNHQLLHLRQLLNKLFTHEMSGLYDEQSSVQYQAVRKSLDNAIAELDRGLHVVLLADSIAEQAHATGVESLPARSLSYGTGMRLTYAPHEPSMGRGQQLSALRQPRQAANRGGSSFRGLPSDIGSYFYRQPSLVGGGRAPTYSPVPDARFSDCGGEAVYHSSGTPSYNVNMPDYNSRMSSFRTRAFSYGRHPSFRGRVPSSRGRDITPEILLSGRGPSSLRHFDYAYPPERSESDDPEAFCVMNKTAYGVALPLAGSLSDGENEVPQIGPKRGYLHVPGIDRALSGISQSPKNIENEVNQLGSGAVFTEWLLPVPGFKIRIIHPVTTADGPGDLSESVLTGIHAQLTSHNARIEQRDLHNVNIAKQYHARNQTIQTIRIWSEDKVAAKVQLAVAIMSGHVNPEKRDVAPARSESETSVAEPEAKSQVSALAPPNIANKCRGGKASFQEHQNPEPDTHRLRSGMGVPDCQSRPGPLHPVVNPQSDLEFTRVPARLKVGRVNALEAQQQALRDQIKAALSDVLPPTILAAHDPTQSTEATTTAPGRTAAEPVRAPEHAELSTDSLSSDRAEAASDVGDLNGFYGDG</sequence>
<feature type="compositionally biased region" description="Basic and acidic residues" evidence="1">
    <location>
        <begin position="552"/>
        <end position="562"/>
    </location>
</feature>
<evidence type="ECO:0000313" key="3">
    <source>
        <dbReference type="Proteomes" id="UP001310890"/>
    </source>
</evidence>
<accession>A0AAN7TEX6</accession>
<feature type="region of interest" description="Disordered" evidence="1">
    <location>
        <begin position="675"/>
        <end position="732"/>
    </location>
</feature>
<feature type="compositionally biased region" description="Polar residues" evidence="1">
    <location>
        <begin position="679"/>
        <end position="690"/>
    </location>
</feature>
<feature type="region of interest" description="Disordered" evidence="1">
    <location>
        <begin position="235"/>
        <end position="265"/>
    </location>
</feature>
<protein>
    <submittedName>
        <fullName evidence="2">Uncharacterized protein</fullName>
    </submittedName>
</protein>
<dbReference type="EMBL" id="JAVRRL010000040">
    <property type="protein sequence ID" value="KAK5111316.1"/>
    <property type="molecule type" value="Genomic_DNA"/>
</dbReference>